<dbReference type="OrthoDB" id="9893755at2759"/>
<evidence type="ECO:0000313" key="2">
    <source>
        <dbReference type="EMBL" id="TRZ06290.1"/>
    </source>
</evidence>
<comment type="caution">
    <text evidence="2">The sequence shown here is derived from an EMBL/GenBank/DDBJ whole genome shotgun (WGS) entry which is preliminary data.</text>
</comment>
<dbReference type="Gene3D" id="1.10.340.70">
    <property type="match status" value="1"/>
</dbReference>
<sequence length="158" mass="17715">MHIKAHQKVSSELEEENELMDREAKEAAKGEVTVEGALIPNGQISLEDKPVYNKKDRRLIEDQKGAYNQEGWAVTAEGKLVIPSHLLLPLGREEYQKTQWGIDALCNYLIGKITARNLYATITQVAWKCELCLQPNPKNIPKPDLGQTGKGHGLGQQW</sequence>
<gene>
    <name evidence="2" type="ORF">HGM15179_020815</name>
</gene>
<evidence type="ECO:0008006" key="4">
    <source>
        <dbReference type="Google" id="ProtNLM"/>
    </source>
</evidence>
<feature type="region of interest" description="Disordered" evidence="1">
    <location>
        <begin position="1"/>
        <end position="26"/>
    </location>
</feature>
<accession>A0A8K1D6W9</accession>
<proteinExistence type="predicted"/>
<reference evidence="2" key="1">
    <citation type="submission" date="2019-04" db="EMBL/GenBank/DDBJ databases">
        <title>Genome assembly of Zosterops borbonicus 15179.</title>
        <authorList>
            <person name="Leroy T."/>
            <person name="Anselmetti Y."/>
            <person name="Tilak M.-K."/>
            <person name="Nabholz B."/>
        </authorList>
    </citation>
    <scope>NUCLEOTIDE SEQUENCE</scope>
    <source>
        <strain evidence="2">HGM_15179</strain>
        <tissue evidence="2">Muscle</tissue>
    </source>
</reference>
<evidence type="ECO:0000313" key="3">
    <source>
        <dbReference type="Proteomes" id="UP000796761"/>
    </source>
</evidence>
<evidence type="ECO:0000256" key="1">
    <source>
        <dbReference type="SAM" id="MobiDB-lite"/>
    </source>
</evidence>
<dbReference type="EMBL" id="SWJQ01002667">
    <property type="protein sequence ID" value="TRZ06290.1"/>
    <property type="molecule type" value="Genomic_DNA"/>
</dbReference>
<dbReference type="AlphaFoldDB" id="A0A8K1D6W9"/>
<dbReference type="Proteomes" id="UP000796761">
    <property type="component" value="Unassembled WGS sequence"/>
</dbReference>
<protein>
    <recommendedName>
        <fullName evidence="4">RNase H type-1 domain-containing protein</fullName>
    </recommendedName>
</protein>
<organism evidence="2 3">
    <name type="scientific">Zosterops borbonicus</name>
    <dbReference type="NCBI Taxonomy" id="364589"/>
    <lineage>
        <taxon>Eukaryota</taxon>
        <taxon>Metazoa</taxon>
        <taxon>Chordata</taxon>
        <taxon>Craniata</taxon>
        <taxon>Vertebrata</taxon>
        <taxon>Euteleostomi</taxon>
        <taxon>Archelosauria</taxon>
        <taxon>Archosauria</taxon>
        <taxon>Dinosauria</taxon>
        <taxon>Saurischia</taxon>
        <taxon>Theropoda</taxon>
        <taxon>Coelurosauria</taxon>
        <taxon>Aves</taxon>
        <taxon>Neognathae</taxon>
        <taxon>Neoaves</taxon>
        <taxon>Telluraves</taxon>
        <taxon>Australaves</taxon>
        <taxon>Passeriformes</taxon>
        <taxon>Sylvioidea</taxon>
        <taxon>Zosteropidae</taxon>
        <taxon>Zosterops</taxon>
    </lineage>
</organism>
<name>A0A8K1D6W9_9PASS</name>
<keyword evidence="3" id="KW-1185">Reference proteome</keyword>